<dbReference type="SUPFAM" id="SSF51338">
    <property type="entry name" value="Composite domain of metallo-dependent hydrolases"/>
    <property type="match status" value="1"/>
</dbReference>
<dbReference type="InterPro" id="IPR023100">
    <property type="entry name" value="D-aminoacylase_insert_dom_sf"/>
</dbReference>
<dbReference type="GO" id="GO:0016811">
    <property type="term" value="F:hydrolase activity, acting on carbon-nitrogen (but not peptide) bonds, in linear amides"/>
    <property type="evidence" value="ECO:0007669"/>
    <property type="project" value="InterPro"/>
</dbReference>
<evidence type="ECO:0000313" key="3">
    <source>
        <dbReference type="EMBL" id="OGY65227.1"/>
    </source>
</evidence>
<dbReference type="STRING" id="1798406.A3A04_02050"/>
<dbReference type="AlphaFoldDB" id="A0A1G1ZN16"/>
<comment type="caution">
    <text evidence="3">The sequence shown here is derived from an EMBL/GenBank/DDBJ whole genome shotgun (WGS) entry which is preliminary data.</text>
</comment>
<accession>A0A1G1ZN16</accession>
<evidence type="ECO:0000313" key="4">
    <source>
        <dbReference type="Proteomes" id="UP000178517"/>
    </source>
</evidence>
<protein>
    <recommendedName>
        <fullName evidence="2">Amidohydrolase-related domain-containing protein</fullName>
    </recommendedName>
</protein>
<dbReference type="InterPro" id="IPR032466">
    <property type="entry name" value="Metal_Hydrolase"/>
</dbReference>
<dbReference type="Pfam" id="PF01979">
    <property type="entry name" value="Amidohydro_1"/>
    <property type="match status" value="1"/>
</dbReference>
<proteinExistence type="predicted"/>
<dbReference type="EMBL" id="MHJI01000021">
    <property type="protein sequence ID" value="OGY65227.1"/>
    <property type="molecule type" value="Genomic_DNA"/>
</dbReference>
<sequence length="501" mass="55673">MTLLFKNVQVVDGSGSKIKTGDVLVKNKRISAIGSLNKSGIDRVIEGRGAYCAPGFINVNSDSDHYLTLFDNPEQQDLVLQGVTTIIGGLCGASLAPLLYGSLESIRKWVNPDSVNVDWHTLEEFLKVLERRPLSLNFGTLVGHSTIRRALIGETLRDLTENEIKVFMSLLERAFHEGAFGLSVGLGYAHARQTPYSELRELARIVKKYNGIYATHLRNEEEGLFASMHETMNLVSETGVKALISHFRPLVGFEDEWQKSFDILDESSKTNMVRADVYPFEQSLVPIYTLLPRWAQNGGLQLMLNHIRIGAIKERIIKALPELNAAEIIIATAPGNEYLVHKTLKDFCKTRAIKSHEEGLVELMNVVNLKALVLVKNINSTLVLKNIAKKSLWIGSNSASFKHDIEVVKPDRALRTFPFFLKYAEEKKGIALEALIKKMTSEPAKAFGIEGRGLIKEGMYADIVLFGGGVVRYVVVNGEVVVEDGNYASKFSGMILRKNTP</sequence>
<dbReference type="PANTHER" id="PTHR11647">
    <property type="entry name" value="HYDRANTOINASE/DIHYDROPYRIMIDINASE FAMILY MEMBER"/>
    <property type="match status" value="1"/>
</dbReference>
<reference evidence="3 4" key="1">
    <citation type="journal article" date="2016" name="Nat. Commun.">
        <title>Thousands of microbial genomes shed light on interconnected biogeochemical processes in an aquifer system.</title>
        <authorList>
            <person name="Anantharaman K."/>
            <person name="Brown C.T."/>
            <person name="Hug L.A."/>
            <person name="Sharon I."/>
            <person name="Castelle C.J."/>
            <person name="Probst A.J."/>
            <person name="Thomas B.C."/>
            <person name="Singh A."/>
            <person name="Wilkins M.J."/>
            <person name="Karaoz U."/>
            <person name="Brodie E.L."/>
            <person name="Williams K.H."/>
            <person name="Hubbard S.S."/>
            <person name="Banfield J.F."/>
        </authorList>
    </citation>
    <scope>NUCLEOTIDE SEQUENCE [LARGE SCALE GENOMIC DNA]</scope>
</reference>
<name>A0A1G1ZN16_9BACT</name>
<dbReference type="Gene3D" id="2.30.40.10">
    <property type="entry name" value="Urease, subunit C, domain 1"/>
    <property type="match status" value="1"/>
</dbReference>
<dbReference type="SUPFAM" id="SSF51556">
    <property type="entry name" value="Metallo-dependent hydrolases"/>
    <property type="match status" value="1"/>
</dbReference>
<evidence type="ECO:0000259" key="2">
    <source>
        <dbReference type="Pfam" id="PF01979"/>
    </source>
</evidence>
<feature type="domain" description="Amidohydrolase-related" evidence="2">
    <location>
        <begin position="142"/>
        <end position="481"/>
    </location>
</feature>
<dbReference type="GO" id="GO:0005829">
    <property type="term" value="C:cytosol"/>
    <property type="evidence" value="ECO:0007669"/>
    <property type="project" value="TreeGrafter"/>
</dbReference>
<dbReference type="Gene3D" id="3.20.20.140">
    <property type="entry name" value="Metal-dependent hydrolases"/>
    <property type="match status" value="1"/>
</dbReference>
<dbReference type="Gene3D" id="3.30.1490.130">
    <property type="entry name" value="D-aminoacylase. Domain 3"/>
    <property type="match status" value="1"/>
</dbReference>
<gene>
    <name evidence="3" type="ORF">A3A04_02050</name>
</gene>
<dbReference type="PANTHER" id="PTHR11647:SF1">
    <property type="entry name" value="COLLAPSIN RESPONSE MEDIATOR PROTEIN"/>
    <property type="match status" value="1"/>
</dbReference>
<comment type="cofactor">
    <cofactor evidence="1">
        <name>Zn(2+)</name>
        <dbReference type="ChEBI" id="CHEBI:29105"/>
    </cofactor>
</comment>
<dbReference type="InterPro" id="IPR050378">
    <property type="entry name" value="Metallo-dep_Hydrolases_sf"/>
</dbReference>
<dbReference type="InterPro" id="IPR006680">
    <property type="entry name" value="Amidohydro-rel"/>
</dbReference>
<dbReference type="GO" id="GO:0016812">
    <property type="term" value="F:hydrolase activity, acting on carbon-nitrogen (but not peptide) bonds, in cyclic amides"/>
    <property type="evidence" value="ECO:0007669"/>
    <property type="project" value="TreeGrafter"/>
</dbReference>
<evidence type="ECO:0000256" key="1">
    <source>
        <dbReference type="ARBA" id="ARBA00001947"/>
    </source>
</evidence>
<dbReference type="InterPro" id="IPR011059">
    <property type="entry name" value="Metal-dep_hydrolase_composite"/>
</dbReference>
<dbReference type="Proteomes" id="UP000178517">
    <property type="component" value="Unassembled WGS sequence"/>
</dbReference>
<organism evidence="3 4">
    <name type="scientific">Candidatus Harrisonbacteria bacterium RIFCSPLOWO2_01_FULL_40_28</name>
    <dbReference type="NCBI Taxonomy" id="1798406"/>
    <lineage>
        <taxon>Bacteria</taxon>
        <taxon>Candidatus Harrisoniibacteriota</taxon>
    </lineage>
</organism>